<organism evidence="2 3">
    <name type="scientific">Apodospora peruviana</name>
    <dbReference type="NCBI Taxonomy" id="516989"/>
    <lineage>
        <taxon>Eukaryota</taxon>
        <taxon>Fungi</taxon>
        <taxon>Dikarya</taxon>
        <taxon>Ascomycota</taxon>
        <taxon>Pezizomycotina</taxon>
        <taxon>Sordariomycetes</taxon>
        <taxon>Sordariomycetidae</taxon>
        <taxon>Sordariales</taxon>
        <taxon>Lasiosphaeriaceae</taxon>
        <taxon>Apodospora</taxon>
    </lineage>
</organism>
<proteinExistence type="predicted"/>
<reference evidence="2" key="1">
    <citation type="journal article" date="2023" name="Mol. Phylogenet. Evol.">
        <title>Genome-scale phylogeny and comparative genomics of the fungal order Sordariales.</title>
        <authorList>
            <person name="Hensen N."/>
            <person name="Bonometti L."/>
            <person name="Westerberg I."/>
            <person name="Brannstrom I.O."/>
            <person name="Guillou S."/>
            <person name="Cros-Aarteil S."/>
            <person name="Calhoun S."/>
            <person name="Haridas S."/>
            <person name="Kuo A."/>
            <person name="Mondo S."/>
            <person name="Pangilinan J."/>
            <person name="Riley R."/>
            <person name="LaButti K."/>
            <person name="Andreopoulos B."/>
            <person name="Lipzen A."/>
            <person name="Chen C."/>
            <person name="Yan M."/>
            <person name="Daum C."/>
            <person name="Ng V."/>
            <person name="Clum A."/>
            <person name="Steindorff A."/>
            <person name="Ohm R.A."/>
            <person name="Martin F."/>
            <person name="Silar P."/>
            <person name="Natvig D.O."/>
            <person name="Lalanne C."/>
            <person name="Gautier V."/>
            <person name="Ament-Velasquez S.L."/>
            <person name="Kruys A."/>
            <person name="Hutchinson M.I."/>
            <person name="Powell A.J."/>
            <person name="Barry K."/>
            <person name="Miller A.N."/>
            <person name="Grigoriev I.V."/>
            <person name="Debuchy R."/>
            <person name="Gladieux P."/>
            <person name="Hiltunen Thoren M."/>
            <person name="Johannesson H."/>
        </authorList>
    </citation>
    <scope>NUCLEOTIDE SEQUENCE</scope>
    <source>
        <strain evidence="2">CBS 118394</strain>
    </source>
</reference>
<feature type="compositionally biased region" description="Polar residues" evidence="1">
    <location>
        <begin position="905"/>
        <end position="920"/>
    </location>
</feature>
<feature type="region of interest" description="Disordered" evidence="1">
    <location>
        <begin position="765"/>
        <end position="790"/>
    </location>
</feature>
<gene>
    <name evidence="2" type="ORF">B0H66DRAFT_587561</name>
</gene>
<feature type="compositionally biased region" description="Basic residues" evidence="1">
    <location>
        <begin position="358"/>
        <end position="367"/>
    </location>
</feature>
<reference evidence="2" key="2">
    <citation type="submission" date="2023-06" db="EMBL/GenBank/DDBJ databases">
        <authorList>
            <consortium name="Lawrence Berkeley National Laboratory"/>
            <person name="Haridas S."/>
            <person name="Hensen N."/>
            <person name="Bonometti L."/>
            <person name="Westerberg I."/>
            <person name="Brannstrom I.O."/>
            <person name="Guillou S."/>
            <person name="Cros-Aarteil S."/>
            <person name="Calhoun S."/>
            <person name="Kuo A."/>
            <person name="Mondo S."/>
            <person name="Pangilinan J."/>
            <person name="Riley R."/>
            <person name="Labutti K."/>
            <person name="Andreopoulos B."/>
            <person name="Lipzen A."/>
            <person name="Chen C."/>
            <person name="Yanf M."/>
            <person name="Daum C."/>
            <person name="Ng V."/>
            <person name="Clum A."/>
            <person name="Steindorff A."/>
            <person name="Ohm R."/>
            <person name="Martin F."/>
            <person name="Silar P."/>
            <person name="Natvig D."/>
            <person name="Lalanne C."/>
            <person name="Gautier V."/>
            <person name="Ament-Velasquez S.L."/>
            <person name="Kruys A."/>
            <person name="Hutchinson M.I."/>
            <person name="Powell A.J."/>
            <person name="Barry K."/>
            <person name="Miller A.N."/>
            <person name="Grigoriev I.V."/>
            <person name="Debuchy R."/>
            <person name="Gladieux P."/>
            <person name="Thoren M.H."/>
            <person name="Johannesson H."/>
        </authorList>
    </citation>
    <scope>NUCLEOTIDE SEQUENCE</scope>
    <source>
        <strain evidence="2">CBS 118394</strain>
    </source>
</reference>
<sequence length="957" mass="105610">MCAPTHSQITTIRQPHLIHYLPDISTLSHLRITAILQPQPVHYLPYIYLSTLSDLQIIAIYSLSIAILQPHLVHYLPYTYLTLSHLQSLPSRAYSYPPTSSRSSVHCHVRNVDISTISSAFGQEQNAFIPMPQGESLHSYTHLSPPASTRQPVPSMMNGTAGYPVAQKQPQQHHHHTMGLPGPRRPPLPSHPNPTPVPDAAQYPTPVHPPAGTTEPLTPNKSGINNFFPIFCSGARDGNEPESHDTTARGGYGTVFKIPAHMKEFGAPDSRWAVHGYTIERAYSQRMVDYLAVLEAVGWATKQARVFFEDDRKDLSHKKRVKKDRGEGLYQLAQIHTNSQEVLDMAVADTGVVDGKPAPRKSRKRKQPSPTSAEGFMENHLKHMRETLRNAVVELYDDHNCRVEFVLAAGPAVCWASRTAGQQARSYGSCQKHSFVLNCQKPLDATARDLMRVAGQQSQKNVLPDNLQMLLTNQAHVGQMGVQVHQRIPSAVPATGQMGVQTQQMQWPLPAAQLPATYMFRSQVGQQQSQMVPFHGQVSPPQTTGPMVPHQWTMAPAGAVWQQQPQMVPFQGQMAPPQAGFMVSYQPVIPASRSSEAEEQRQRARDASRRHQQDKETAASVPTSTASEAEQEEQRLRQTIFDPYYQQNVTAARDILQNPRSAITVEMAQPIVDKYNQQHKAWLKAAVAVKLNKTLQVLADSVREKIWDIQTPVLKVPKSSFSTMRWDDLISSLGFGDGVTNLEKAVIIQAAIVTERLWGAQTQVEHRNQAPRTEAGAAQMPAQAQAQAPPTDAQVWFETPEDQVVLGAELQAQVEAHMRAQAKGQIIFAQELDTSGVDLLAFPVVGAQPDAQDPAEPLEMPTQPQEARFEAQPGTPQDLAEAELQMPTQPQAQIGAQVPPAAELQMSTQPQAQVEAQIGSTEDPAEPLHMPTQPQEAQAEAQPGAQDLAELELQMPT</sequence>
<feature type="region of interest" description="Disordered" evidence="1">
    <location>
        <begin position="139"/>
        <end position="220"/>
    </location>
</feature>
<evidence type="ECO:0000313" key="2">
    <source>
        <dbReference type="EMBL" id="KAK3331344.1"/>
    </source>
</evidence>
<dbReference type="EMBL" id="JAUEDM010000001">
    <property type="protein sequence ID" value="KAK3331344.1"/>
    <property type="molecule type" value="Genomic_DNA"/>
</dbReference>
<accession>A0AAE0IU78</accession>
<feature type="compositionally biased region" description="Pro residues" evidence="1">
    <location>
        <begin position="183"/>
        <end position="197"/>
    </location>
</feature>
<keyword evidence="3" id="KW-1185">Reference proteome</keyword>
<feature type="compositionally biased region" description="Basic and acidic residues" evidence="1">
    <location>
        <begin position="595"/>
        <end position="617"/>
    </location>
</feature>
<feature type="compositionally biased region" description="Polar residues" evidence="1">
    <location>
        <begin position="139"/>
        <end position="152"/>
    </location>
</feature>
<evidence type="ECO:0000313" key="3">
    <source>
        <dbReference type="Proteomes" id="UP001283341"/>
    </source>
</evidence>
<feature type="compositionally biased region" description="Low complexity" evidence="1">
    <location>
        <begin position="775"/>
        <end position="790"/>
    </location>
</feature>
<feature type="compositionally biased region" description="Low complexity" evidence="1">
    <location>
        <begin position="933"/>
        <end position="946"/>
    </location>
</feature>
<protein>
    <submittedName>
        <fullName evidence="2">Uncharacterized protein</fullName>
    </submittedName>
</protein>
<feature type="region of interest" description="Disordered" evidence="1">
    <location>
        <begin position="591"/>
        <end position="634"/>
    </location>
</feature>
<name>A0AAE0IU78_9PEZI</name>
<feature type="region of interest" description="Disordered" evidence="1">
    <location>
        <begin position="892"/>
        <end position="957"/>
    </location>
</feature>
<dbReference type="Proteomes" id="UP001283341">
    <property type="component" value="Unassembled WGS sequence"/>
</dbReference>
<dbReference type="AlphaFoldDB" id="A0AAE0IU78"/>
<evidence type="ECO:0000256" key="1">
    <source>
        <dbReference type="SAM" id="MobiDB-lite"/>
    </source>
</evidence>
<feature type="region of interest" description="Disordered" evidence="1">
    <location>
        <begin position="352"/>
        <end position="375"/>
    </location>
</feature>
<comment type="caution">
    <text evidence="2">The sequence shown here is derived from an EMBL/GenBank/DDBJ whole genome shotgun (WGS) entry which is preliminary data.</text>
</comment>